<sequence>MSSLSNNYSLSECAQQLDKTLKTTFGQVRQLVEETQALWKRVEAEGRQPASKDLALLRPAINQQLLASGTFSCGGGIVLEPCCLADREMYLEWWYLADAGKTLPLRPNFDHRRENYYDYTEMPWYCRPRHTGKSVVEGPYIDLYGTNMYVLTFTIPIFVQGRFIGVAGIDLSLHSVERRLVRSLMRLEREVVLISSDERIIASNTANWMVGDLASNLLSTIPLTGNRLALPESEAGWSLVILPGLRKVV</sequence>
<proteinExistence type="predicted"/>
<evidence type="ECO:0000313" key="1">
    <source>
        <dbReference type="EMBL" id="WGI25081.1"/>
    </source>
</evidence>
<dbReference type="Proteomes" id="UP001179830">
    <property type="component" value="Chromosome"/>
</dbReference>
<keyword evidence="2" id="KW-1185">Reference proteome</keyword>
<dbReference type="Gene3D" id="3.30.450.20">
    <property type="entry name" value="PAS domain"/>
    <property type="match status" value="1"/>
</dbReference>
<gene>
    <name evidence="1" type="ORF">QEN58_17375</name>
</gene>
<name>A0ABY8LKX0_9GAMM</name>
<protein>
    <submittedName>
        <fullName evidence="1">Cache domain-containing protein</fullName>
    </submittedName>
</protein>
<accession>A0ABY8LKX0</accession>
<dbReference type="EMBL" id="CP122961">
    <property type="protein sequence ID" value="WGI25081.1"/>
    <property type="molecule type" value="Genomic_DNA"/>
</dbReference>
<evidence type="ECO:0000313" key="2">
    <source>
        <dbReference type="Proteomes" id="UP001179830"/>
    </source>
</evidence>
<dbReference type="Pfam" id="PF22673">
    <property type="entry name" value="MCP-like_PDC_1"/>
    <property type="match status" value="1"/>
</dbReference>
<organism evidence="1 2">
    <name type="scientific">Halomonas alkaliantarctica</name>
    <dbReference type="NCBI Taxonomy" id="232346"/>
    <lineage>
        <taxon>Bacteria</taxon>
        <taxon>Pseudomonadati</taxon>
        <taxon>Pseudomonadota</taxon>
        <taxon>Gammaproteobacteria</taxon>
        <taxon>Oceanospirillales</taxon>
        <taxon>Halomonadaceae</taxon>
        <taxon>Halomonas</taxon>
    </lineage>
</organism>
<dbReference type="CDD" id="cd12913">
    <property type="entry name" value="PDC1_MCP_like"/>
    <property type="match status" value="1"/>
</dbReference>
<dbReference type="RefSeq" id="WP_280104849.1">
    <property type="nucleotide sequence ID" value="NZ_CP122961.1"/>
</dbReference>
<reference evidence="1" key="1">
    <citation type="submission" date="2023-04" db="EMBL/GenBank/DDBJ databases">
        <title>Complete genome sequence of Halomonas alkaliantarctica MSP3 isolated from marine sediment, Jeju Island.</title>
        <authorList>
            <person name="Park S.-J."/>
        </authorList>
    </citation>
    <scope>NUCLEOTIDE SEQUENCE</scope>
    <source>
        <strain evidence="1">MSP3</strain>
    </source>
</reference>